<evidence type="ECO:0000256" key="6">
    <source>
        <dbReference type="ARBA" id="ARBA00022932"/>
    </source>
</evidence>
<dbReference type="InterPro" id="IPR016195">
    <property type="entry name" value="Pol/histidinol_Pase-like"/>
</dbReference>
<feature type="compositionally biased region" description="Basic and acidic residues" evidence="8">
    <location>
        <begin position="90"/>
        <end position="107"/>
    </location>
</feature>
<dbReference type="GO" id="GO:0008408">
    <property type="term" value="F:3'-5' exonuclease activity"/>
    <property type="evidence" value="ECO:0007669"/>
    <property type="project" value="InterPro"/>
</dbReference>
<evidence type="ECO:0000313" key="10">
    <source>
        <dbReference type="EMBL" id="VYU33701.1"/>
    </source>
</evidence>
<feature type="domain" description="Polymerase/histidinol phosphatase N-terminal" evidence="9">
    <location>
        <begin position="5"/>
        <end position="160"/>
    </location>
</feature>
<dbReference type="InterPro" id="IPR004013">
    <property type="entry name" value="PHP_dom"/>
</dbReference>
<dbReference type="Pfam" id="PF07733">
    <property type="entry name" value="DNA_pol3_alpha"/>
    <property type="match status" value="1"/>
</dbReference>
<dbReference type="PANTHER" id="PTHR32294:SF0">
    <property type="entry name" value="DNA POLYMERASE III SUBUNIT ALPHA"/>
    <property type="match status" value="1"/>
</dbReference>
<keyword evidence="4 10" id="KW-0548">Nucleotidyltransferase</keyword>
<dbReference type="RefSeq" id="WP_288608469.1">
    <property type="nucleotide sequence ID" value="NZ_CACRUT010000015.1"/>
</dbReference>
<dbReference type="InterPro" id="IPR004805">
    <property type="entry name" value="DnaE2/DnaE/PolC"/>
</dbReference>
<dbReference type="Gene3D" id="1.10.150.870">
    <property type="match status" value="1"/>
</dbReference>
<sequence>MQDFVHLHVHTQYSILDGQASVSRLVDKAMKDGMRGMAITDHGNMMAIKEFFNYTTKKNSGTNADIKMWKKRIALLENGEDAALKEWVDGQKKKQKEADELRRRAEANDEPIPAEANFVPEAQPEFPPIADQLATARVELVAARKRLFKPIFGCEMYVAPRRLDQMEKEKDGRRYHLIVLAKNETGYHNLVKLVSKSWTDGFYVRPRTDRFELEAHSEGLIVCSACIAGEVPRKILSGDLEGAEEAVQWYKRVFGDNYYLELQRHEVKDPNQRANRETFPLQQRANAQLIELARKYDVKLVCTNDCHFVEQEDAEAHDRLICLSTNRDLDDPKRMLYSKQEWFKTRAEMNEVFADVPEALANTCDICDQVEFYSIDHAPIMPNFAIPEEFGTEEGYRKKYTDEDLFEEFTRDENGNVVLSREDAEQKVKKLGGCDKLYRLKLEADYLAELTYIGAAKLYGDPLPEHVRERINFELHVMKTMGFPGYFLIVQDYINAARHELNVSVGPGRGSAAGSAVAYCLGITKIDPIEYDLLFERFLNPDRISLPDIDVDFDDDGRGKVLSWVTQKYGEEKVAHIITYGTMATKLAIKDVARVEKLPLDISNGLCKLIPDKLPDDENGKSRKMNLPNAISCIPELQQAEASPNPLLRDTIRYARMLEGNVRNTGVHACGVIICRDDVSDWVPVSTAEDKETGEKLRCTQYEGSVIEDTGLIKMDFLGLKTLSIIKECQANIYDSLGMEIDVDALDITDPATYRLYCDGRTIGTFQFESPGMQKYLRELQPSTFEDLIAMNALYRPGPMDYIPDFIDRKQGRKPVEYDIPCMEKYLKDTYGITVYQEQVMLLSRQLADFTRGESDTLRKAMGKKLIEKLNHMYPKFIEGGKKNGHDPKVLEKIWADWKKFASYAFNKSHATCYSWVAYQTAYLKANFPAQYMAAVMSRSLANITDITKLMSECKSIGINTLGPDVNISRRKFSVDVDGNIRFGLGAVKGLGDSAVDAIVKEREAHGPYKSIFDFIQRVPSGAVKRNNLESLVLSGAFDCFDGITREQYFGVNAKGESFIDQLARYGSRYQTDKDAVQNSLFGDMDMVEIATPEVPQAEPWSSLERLNKERDLVGIYLSAHPLDDYAVILQNVCNVHMADLKDLEQFVNMDLTLGGMVTAVRKGISKTGKPYGIVTMEDFTGAYELALFGQDWPTWGSYMDVGNTLYITAKCQPRQWDPSKLDFRIGRIDFLADVKDTLVERITISVALDALDEDIVLSLSDIVKECPGNTDLYFHILDPLGQMNLTMQSKLAKVSVKKDLISYIQSKPVLSYKIN</sequence>
<dbReference type="NCBIfam" id="NF004226">
    <property type="entry name" value="PRK05673.1"/>
    <property type="match status" value="1"/>
</dbReference>
<accession>A0A6N3E4Q1</accession>
<evidence type="ECO:0000256" key="3">
    <source>
        <dbReference type="ARBA" id="ARBA00022679"/>
    </source>
</evidence>
<dbReference type="GO" id="GO:0006260">
    <property type="term" value="P:DNA replication"/>
    <property type="evidence" value="ECO:0007669"/>
    <property type="project" value="UniProtKB-KW"/>
</dbReference>
<reference evidence="10" key="1">
    <citation type="submission" date="2019-11" db="EMBL/GenBank/DDBJ databases">
        <authorList>
            <person name="Feng L."/>
        </authorList>
    </citation>
    <scope>NUCLEOTIDE SEQUENCE</scope>
    <source>
        <strain evidence="10">PclaraLFYP37</strain>
    </source>
</reference>
<dbReference type="CDD" id="cd12113">
    <property type="entry name" value="PHP_PolIIIA_DnaE3"/>
    <property type="match status" value="1"/>
</dbReference>
<dbReference type="Pfam" id="PF17657">
    <property type="entry name" value="DNA_pol3_finger"/>
    <property type="match status" value="1"/>
</dbReference>
<feature type="region of interest" description="Disordered" evidence="8">
    <location>
        <begin position="90"/>
        <end position="113"/>
    </location>
</feature>
<proteinExistence type="predicted"/>
<evidence type="ECO:0000256" key="2">
    <source>
        <dbReference type="ARBA" id="ARBA00019114"/>
    </source>
</evidence>
<dbReference type="InterPro" id="IPR011708">
    <property type="entry name" value="DNA_pol3_alpha_NTPase_dom"/>
</dbReference>
<protein>
    <recommendedName>
        <fullName evidence="2">DNA polymerase III subunit alpha</fullName>
        <ecNumber evidence="1">2.7.7.7</ecNumber>
    </recommendedName>
</protein>
<evidence type="ECO:0000256" key="7">
    <source>
        <dbReference type="ARBA" id="ARBA00049244"/>
    </source>
</evidence>
<organism evidence="10">
    <name type="scientific">Paraprevotella clara</name>
    <dbReference type="NCBI Taxonomy" id="454154"/>
    <lineage>
        <taxon>Bacteria</taxon>
        <taxon>Pseudomonadati</taxon>
        <taxon>Bacteroidota</taxon>
        <taxon>Bacteroidia</taxon>
        <taxon>Bacteroidales</taxon>
        <taxon>Prevotellaceae</taxon>
        <taxon>Paraprevotella</taxon>
    </lineage>
</organism>
<dbReference type="Gene3D" id="3.20.20.140">
    <property type="entry name" value="Metal-dependent hydrolases"/>
    <property type="match status" value="2"/>
</dbReference>
<dbReference type="CDD" id="cd04485">
    <property type="entry name" value="DnaE_OBF"/>
    <property type="match status" value="1"/>
</dbReference>
<dbReference type="Pfam" id="PF02811">
    <property type="entry name" value="PHP"/>
    <property type="match status" value="2"/>
</dbReference>
<comment type="catalytic activity">
    <reaction evidence="7">
        <text>DNA(n) + a 2'-deoxyribonucleoside 5'-triphosphate = DNA(n+1) + diphosphate</text>
        <dbReference type="Rhea" id="RHEA:22508"/>
        <dbReference type="Rhea" id="RHEA-COMP:17339"/>
        <dbReference type="Rhea" id="RHEA-COMP:17340"/>
        <dbReference type="ChEBI" id="CHEBI:33019"/>
        <dbReference type="ChEBI" id="CHEBI:61560"/>
        <dbReference type="ChEBI" id="CHEBI:173112"/>
        <dbReference type="EC" id="2.7.7.7"/>
    </reaction>
</comment>
<dbReference type="EMBL" id="CACRUT010000015">
    <property type="protein sequence ID" value="VYU33701.1"/>
    <property type="molecule type" value="Genomic_DNA"/>
</dbReference>
<dbReference type="PANTHER" id="PTHR32294">
    <property type="entry name" value="DNA POLYMERASE III SUBUNIT ALPHA"/>
    <property type="match status" value="1"/>
</dbReference>
<evidence type="ECO:0000259" key="9">
    <source>
        <dbReference type="SMART" id="SM00481"/>
    </source>
</evidence>
<dbReference type="InterPro" id="IPR003141">
    <property type="entry name" value="Pol/His_phosphatase_N"/>
</dbReference>
<dbReference type="SMART" id="SM00481">
    <property type="entry name" value="POLIIIAc"/>
    <property type="match status" value="1"/>
</dbReference>
<name>A0A6N3E4Q1_9BACT</name>
<dbReference type="Gene3D" id="1.10.10.1600">
    <property type="entry name" value="Bacterial DNA polymerase III alpha subunit, thumb domain"/>
    <property type="match status" value="1"/>
</dbReference>
<dbReference type="InterPro" id="IPR029460">
    <property type="entry name" value="DNAPol_HHH"/>
</dbReference>
<evidence type="ECO:0000256" key="4">
    <source>
        <dbReference type="ARBA" id="ARBA00022695"/>
    </source>
</evidence>
<dbReference type="GO" id="GO:0003887">
    <property type="term" value="F:DNA-directed DNA polymerase activity"/>
    <property type="evidence" value="ECO:0007669"/>
    <property type="project" value="UniProtKB-KW"/>
</dbReference>
<dbReference type="Pfam" id="PF14579">
    <property type="entry name" value="HHH_6"/>
    <property type="match status" value="1"/>
</dbReference>
<dbReference type="InterPro" id="IPR040982">
    <property type="entry name" value="DNA_pol3_finger"/>
</dbReference>
<keyword evidence="5" id="KW-0235">DNA replication</keyword>
<evidence type="ECO:0000256" key="5">
    <source>
        <dbReference type="ARBA" id="ARBA00022705"/>
    </source>
</evidence>
<evidence type="ECO:0000256" key="1">
    <source>
        <dbReference type="ARBA" id="ARBA00012417"/>
    </source>
</evidence>
<dbReference type="SUPFAM" id="SSF89550">
    <property type="entry name" value="PHP domain-like"/>
    <property type="match status" value="2"/>
</dbReference>
<dbReference type="NCBIfam" id="TIGR00594">
    <property type="entry name" value="polc"/>
    <property type="match status" value="1"/>
</dbReference>
<keyword evidence="3 10" id="KW-0808">Transferase</keyword>
<dbReference type="InterPro" id="IPR041931">
    <property type="entry name" value="DNA_pol3_alpha_thumb_dom"/>
</dbReference>
<keyword evidence="6" id="KW-0239">DNA-directed DNA polymerase</keyword>
<evidence type="ECO:0000256" key="8">
    <source>
        <dbReference type="SAM" id="MobiDB-lite"/>
    </source>
</evidence>
<gene>
    <name evidence="10" type="primary">dnaE</name>
    <name evidence="10" type="ORF">PCLFYP37_02554</name>
</gene>
<dbReference type="EC" id="2.7.7.7" evidence="1"/>